<dbReference type="AlphaFoldDB" id="A0AAJ1Z4Z3"/>
<proteinExistence type="predicted"/>
<evidence type="ECO:0000313" key="1">
    <source>
        <dbReference type="EMBL" id="MDR4328368.1"/>
    </source>
</evidence>
<sequence length="161" mass="18603">MGNLNRAIKRISAIDWSRIGEIERKSNVQLCKEYLRRTAIFFRTYPGKCVYPFISISNSITSPQVNIEGIELINEVKNSYQKAIVTNFLELNALIDEGNQIAIENKDLFEPVIKLYERGGYFYKRSGFVNVDGVSFQLNNWEEFEPSDISDKTLNSLDEFE</sequence>
<organism evidence="1 2">
    <name type="scientific">Bacillus pseudomycoides</name>
    <dbReference type="NCBI Taxonomy" id="64104"/>
    <lineage>
        <taxon>Bacteria</taxon>
        <taxon>Bacillati</taxon>
        <taxon>Bacillota</taxon>
        <taxon>Bacilli</taxon>
        <taxon>Bacillales</taxon>
        <taxon>Bacillaceae</taxon>
        <taxon>Bacillus</taxon>
        <taxon>Bacillus cereus group</taxon>
    </lineage>
</organism>
<evidence type="ECO:0000313" key="2">
    <source>
        <dbReference type="Proteomes" id="UP001248134"/>
    </source>
</evidence>
<dbReference type="Proteomes" id="UP001248134">
    <property type="component" value="Unassembled WGS sequence"/>
</dbReference>
<gene>
    <name evidence="1" type="ORF">FOS08_21355</name>
</gene>
<accession>A0AAJ1Z4Z3</accession>
<protein>
    <submittedName>
        <fullName evidence="1">Uncharacterized protein</fullName>
    </submittedName>
</protein>
<reference evidence="1" key="1">
    <citation type="submission" date="2019-07" db="EMBL/GenBank/DDBJ databases">
        <title>Phylogenomic Reclassification of ATCC Bacillus Strains and Various Taxa within the Genus Bacillus.</title>
        <authorList>
            <person name="Riojas M.A."/>
            <person name="Frank A.M."/>
            <person name="Fenn S.L."/>
            <person name="King S.P."/>
            <person name="Brower S.M."/>
            <person name="Hazbon M.H."/>
        </authorList>
    </citation>
    <scope>NUCLEOTIDE SEQUENCE</scope>
    <source>
        <strain evidence="1">NR-12239</strain>
    </source>
</reference>
<dbReference type="EMBL" id="VLYX01000030">
    <property type="protein sequence ID" value="MDR4328368.1"/>
    <property type="molecule type" value="Genomic_DNA"/>
</dbReference>
<name>A0AAJ1Z4Z3_9BACI</name>
<dbReference type="RefSeq" id="WP_098604343.1">
    <property type="nucleotide sequence ID" value="NZ_JARMDG010000039.1"/>
</dbReference>
<comment type="caution">
    <text evidence="1">The sequence shown here is derived from an EMBL/GenBank/DDBJ whole genome shotgun (WGS) entry which is preliminary data.</text>
</comment>